<name>A0A8S1QVN4_9CILI</name>
<sequence>MDFQKNKLGTLQKKSPQVEAFVSFIDKNCSLVIIAEPIFIPKQSYQIDKVFYLANIIHEKLNFVIYYKEKDDLSYYDEPKVGLFINKFQEQAEMRIDNFCKQFQSQEGFYLKSTIANFEKIYDTLSRATLVIQNFQKILEKNYDNEEAYVSIYDETIDWIKNLAI</sequence>
<accession>A0A8S1QVN4</accession>
<dbReference type="AlphaFoldDB" id="A0A8S1QVN4"/>
<dbReference type="Proteomes" id="UP000692954">
    <property type="component" value="Unassembled WGS sequence"/>
</dbReference>
<gene>
    <name evidence="1" type="ORF">PSON_ATCC_30995.1.T1220028</name>
</gene>
<dbReference type="EMBL" id="CAJJDN010000122">
    <property type="protein sequence ID" value="CAD8119609.1"/>
    <property type="molecule type" value="Genomic_DNA"/>
</dbReference>
<reference evidence="1" key="1">
    <citation type="submission" date="2021-01" db="EMBL/GenBank/DDBJ databases">
        <authorList>
            <consortium name="Genoscope - CEA"/>
            <person name="William W."/>
        </authorList>
    </citation>
    <scope>NUCLEOTIDE SEQUENCE</scope>
</reference>
<keyword evidence="2" id="KW-1185">Reference proteome</keyword>
<evidence type="ECO:0000313" key="2">
    <source>
        <dbReference type="Proteomes" id="UP000692954"/>
    </source>
</evidence>
<protein>
    <submittedName>
        <fullName evidence="1">Uncharacterized protein</fullName>
    </submittedName>
</protein>
<evidence type="ECO:0000313" key="1">
    <source>
        <dbReference type="EMBL" id="CAD8119609.1"/>
    </source>
</evidence>
<comment type="caution">
    <text evidence="1">The sequence shown here is derived from an EMBL/GenBank/DDBJ whole genome shotgun (WGS) entry which is preliminary data.</text>
</comment>
<proteinExistence type="predicted"/>
<organism evidence="1 2">
    <name type="scientific">Paramecium sonneborni</name>
    <dbReference type="NCBI Taxonomy" id="65129"/>
    <lineage>
        <taxon>Eukaryota</taxon>
        <taxon>Sar</taxon>
        <taxon>Alveolata</taxon>
        <taxon>Ciliophora</taxon>
        <taxon>Intramacronucleata</taxon>
        <taxon>Oligohymenophorea</taxon>
        <taxon>Peniculida</taxon>
        <taxon>Parameciidae</taxon>
        <taxon>Paramecium</taxon>
    </lineage>
</organism>